<accession>A0A011QI35</accession>
<feature type="transmembrane region" description="Helical" evidence="1">
    <location>
        <begin position="120"/>
        <end position="139"/>
    </location>
</feature>
<dbReference type="AlphaFoldDB" id="A0A011QI35"/>
<keyword evidence="1" id="KW-0472">Membrane</keyword>
<comment type="caution">
    <text evidence="2">The sequence shown here is derived from an EMBL/GenBank/DDBJ whole genome shotgun (WGS) entry which is preliminary data.</text>
</comment>
<feature type="transmembrane region" description="Helical" evidence="1">
    <location>
        <begin position="180"/>
        <end position="198"/>
    </location>
</feature>
<feature type="transmembrane region" description="Helical" evidence="1">
    <location>
        <begin position="243"/>
        <end position="260"/>
    </location>
</feature>
<feature type="transmembrane region" description="Helical" evidence="1">
    <location>
        <begin position="365"/>
        <end position="383"/>
    </location>
</feature>
<proteinExistence type="predicted"/>
<dbReference type="EMBL" id="JEMY01000025">
    <property type="protein sequence ID" value="EXI88730.1"/>
    <property type="molecule type" value="Genomic_DNA"/>
</dbReference>
<dbReference type="Pfam" id="PF05940">
    <property type="entry name" value="NnrS"/>
    <property type="match status" value="1"/>
</dbReference>
<keyword evidence="3" id="KW-1185">Reference proteome</keyword>
<feature type="transmembrane region" description="Helical" evidence="1">
    <location>
        <begin position="98"/>
        <end position="114"/>
    </location>
</feature>
<feature type="transmembrane region" description="Helical" evidence="1">
    <location>
        <begin position="272"/>
        <end position="289"/>
    </location>
</feature>
<evidence type="ECO:0000313" key="3">
    <source>
        <dbReference type="Proteomes" id="UP000022141"/>
    </source>
</evidence>
<organism evidence="2 3">
    <name type="scientific">Accumulibacter regalis</name>
    <dbReference type="NCBI Taxonomy" id="522306"/>
    <lineage>
        <taxon>Bacteria</taxon>
        <taxon>Pseudomonadati</taxon>
        <taxon>Pseudomonadota</taxon>
        <taxon>Betaproteobacteria</taxon>
        <taxon>Candidatus Accumulibacter</taxon>
    </lineage>
</organism>
<evidence type="ECO:0000313" key="2">
    <source>
        <dbReference type="EMBL" id="EXI88730.1"/>
    </source>
</evidence>
<name>A0A011QI35_ACCRE</name>
<dbReference type="STRING" id="1454004.AW11_02004"/>
<gene>
    <name evidence="2" type="ORF">AW11_02004</name>
</gene>
<keyword evidence="1" id="KW-0812">Transmembrane</keyword>
<feature type="transmembrane region" description="Helical" evidence="1">
    <location>
        <begin position="295"/>
        <end position="318"/>
    </location>
</feature>
<protein>
    <submittedName>
        <fullName evidence="2">NnrS protein</fullName>
    </submittedName>
</protein>
<reference evidence="2" key="1">
    <citation type="submission" date="2014-02" db="EMBL/GenBank/DDBJ databases">
        <title>Expanding our view of genomic diversity in Candidatus Accumulibacter clades.</title>
        <authorList>
            <person name="Skennerton C.T."/>
            <person name="Barr J.J."/>
            <person name="Slater F.R."/>
            <person name="Bond P.L."/>
            <person name="Tyson G.W."/>
        </authorList>
    </citation>
    <scope>NUCLEOTIDE SEQUENCE [LARGE SCALE GENOMIC DNA]</scope>
</reference>
<feature type="transmembrane region" description="Helical" evidence="1">
    <location>
        <begin position="69"/>
        <end position="86"/>
    </location>
</feature>
<dbReference type="PATRIC" id="fig|1454004.3.peg.2069"/>
<dbReference type="eggNOG" id="COG3213">
    <property type="taxonomic scope" value="Bacteria"/>
</dbReference>
<feature type="transmembrane region" description="Helical" evidence="1">
    <location>
        <begin position="151"/>
        <end position="174"/>
    </location>
</feature>
<feature type="transmembrane region" description="Helical" evidence="1">
    <location>
        <begin position="339"/>
        <end position="359"/>
    </location>
</feature>
<sequence length="428" mass="45979">MPKPLTIAEPEPPTDAPAAAFALWALGFRPFYLLASVFAALSIPLWVAQYAGYLPAALAHSPAWHGHEMLFGYTLAVVAGFLFTAGRNWTGQPTPTGHALLAFALLWVAGRVLMLTPYALAAAVVNAAFPVAVAIALAVPLWKSRNQRNYFFVPLLLLLGAAVLALHLSWLGILAWPERASLLAGLDIVLFIIAVMGGRVIPMFTNNGIPGTQASRHPLVERLALGSVLLLLAADLAQAPAAVIAGIALVAALAHAARLYRWQPWRTLRTPLVWVLHAAYAWIVVYLLLRASAALGLVAEPLALHALTVGAIGGMTLGMMTRTARGHTGRPLVADRYEVAAYLLVLCAALIRVFGGMIVPDAYPGTLIGSGVCWSLAFAIYAIRYWPLLSRARIDGKPARVRQLNAQVIDCYEPGFKNVYYNRESCCG</sequence>
<feature type="transmembrane region" description="Helical" evidence="1">
    <location>
        <begin position="31"/>
        <end position="49"/>
    </location>
</feature>
<keyword evidence="1" id="KW-1133">Transmembrane helix</keyword>
<evidence type="ECO:0000256" key="1">
    <source>
        <dbReference type="SAM" id="Phobius"/>
    </source>
</evidence>
<dbReference type="InterPro" id="IPR010266">
    <property type="entry name" value="NnrS"/>
</dbReference>
<dbReference type="Proteomes" id="UP000022141">
    <property type="component" value="Unassembled WGS sequence"/>
</dbReference>